<dbReference type="GO" id="GO:0046872">
    <property type="term" value="F:metal ion binding"/>
    <property type="evidence" value="ECO:0007669"/>
    <property type="project" value="UniProtKB-UniRule"/>
</dbReference>
<comment type="subcellular location">
    <subcellularLocation>
        <location evidence="17">Cell inner membrane</location>
        <topology evidence="17">Lipid-anchor</topology>
        <orientation evidence="17">Periplasmic side</orientation>
    </subcellularLocation>
</comment>
<comment type="cofactor">
    <cofactor evidence="19">
        <name>Mg(2+)</name>
        <dbReference type="ChEBI" id="CHEBI:18420"/>
    </cofactor>
    <cofactor evidence="19">
        <name>Mn(2+)</name>
        <dbReference type="ChEBI" id="CHEBI:29035"/>
    </cofactor>
    <text evidence="19">Magnesium. Can also use manganese.</text>
</comment>
<dbReference type="PANTHER" id="PTHR30040:SF2">
    <property type="entry name" value="FAD:PROTEIN FMN TRANSFERASE"/>
    <property type="match status" value="1"/>
</dbReference>
<keyword evidence="21" id="KW-1185">Reference proteome</keyword>
<comment type="similarity">
    <text evidence="1 18">Belongs to the ApbE family.</text>
</comment>
<comment type="catalytic activity">
    <reaction evidence="16 18">
        <text>L-threonyl-[protein] + FAD = FMN-L-threonyl-[protein] + AMP + H(+)</text>
        <dbReference type="Rhea" id="RHEA:36847"/>
        <dbReference type="Rhea" id="RHEA-COMP:11060"/>
        <dbReference type="Rhea" id="RHEA-COMP:11061"/>
        <dbReference type="ChEBI" id="CHEBI:15378"/>
        <dbReference type="ChEBI" id="CHEBI:30013"/>
        <dbReference type="ChEBI" id="CHEBI:57692"/>
        <dbReference type="ChEBI" id="CHEBI:74257"/>
        <dbReference type="ChEBI" id="CHEBI:456215"/>
        <dbReference type="EC" id="2.7.1.180"/>
    </reaction>
</comment>
<evidence type="ECO:0000256" key="4">
    <source>
        <dbReference type="ARBA" id="ARBA00022475"/>
    </source>
</evidence>
<dbReference type="Pfam" id="PF02424">
    <property type="entry name" value="ApbE"/>
    <property type="match status" value="1"/>
</dbReference>
<keyword evidence="14" id="KW-0449">Lipoprotein</keyword>
<evidence type="ECO:0000256" key="9">
    <source>
        <dbReference type="ARBA" id="ARBA00022729"/>
    </source>
</evidence>
<dbReference type="AlphaFoldDB" id="A0A5C8ZZE1"/>
<evidence type="ECO:0000256" key="10">
    <source>
        <dbReference type="ARBA" id="ARBA00022827"/>
    </source>
</evidence>
<evidence type="ECO:0000256" key="2">
    <source>
        <dbReference type="ARBA" id="ARBA00011955"/>
    </source>
</evidence>
<accession>A0A5C8ZZE1</accession>
<keyword evidence="12" id="KW-0472">Membrane</keyword>
<evidence type="ECO:0000313" key="20">
    <source>
        <dbReference type="EMBL" id="TXS92992.1"/>
    </source>
</evidence>
<evidence type="ECO:0000256" key="12">
    <source>
        <dbReference type="ARBA" id="ARBA00023136"/>
    </source>
</evidence>
<evidence type="ECO:0000256" key="8">
    <source>
        <dbReference type="ARBA" id="ARBA00022723"/>
    </source>
</evidence>
<dbReference type="Gene3D" id="3.10.520.10">
    <property type="entry name" value="ApbE-like domains"/>
    <property type="match status" value="1"/>
</dbReference>
<evidence type="ECO:0000256" key="17">
    <source>
        <dbReference type="ARBA" id="ARBA00060485"/>
    </source>
</evidence>
<keyword evidence="7 18" id="KW-0808">Transferase</keyword>
<keyword evidence="13" id="KW-0564">Palmitate</keyword>
<evidence type="ECO:0000313" key="21">
    <source>
        <dbReference type="Proteomes" id="UP000321039"/>
    </source>
</evidence>
<keyword evidence="10 18" id="KW-0274">FAD</keyword>
<dbReference type="GO" id="GO:0016740">
    <property type="term" value="F:transferase activity"/>
    <property type="evidence" value="ECO:0007669"/>
    <property type="project" value="UniProtKB-UniRule"/>
</dbReference>
<evidence type="ECO:0000256" key="6">
    <source>
        <dbReference type="ARBA" id="ARBA00022630"/>
    </source>
</evidence>
<proteinExistence type="inferred from homology"/>
<evidence type="ECO:0000256" key="15">
    <source>
        <dbReference type="ARBA" id="ARBA00031306"/>
    </source>
</evidence>
<evidence type="ECO:0000256" key="13">
    <source>
        <dbReference type="ARBA" id="ARBA00023139"/>
    </source>
</evidence>
<dbReference type="GO" id="GO:0005886">
    <property type="term" value="C:plasma membrane"/>
    <property type="evidence" value="ECO:0007669"/>
    <property type="project" value="UniProtKB-SubCell"/>
</dbReference>
<keyword evidence="8 18" id="KW-0479">Metal-binding</keyword>
<dbReference type="FunFam" id="3.10.520.10:FF:000001">
    <property type="entry name" value="FAD:protein FMN transferase"/>
    <property type="match status" value="1"/>
</dbReference>
<dbReference type="EMBL" id="VRZA01000004">
    <property type="protein sequence ID" value="TXS92992.1"/>
    <property type="molecule type" value="Genomic_DNA"/>
</dbReference>
<name>A0A5C8ZZE1_9GAMM</name>
<evidence type="ECO:0000256" key="5">
    <source>
        <dbReference type="ARBA" id="ARBA00022519"/>
    </source>
</evidence>
<evidence type="ECO:0000256" key="19">
    <source>
        <dbReference type="PIRSR" id="PIRSR006268-2"/>
    </source>
</evidence>
<organism evidence="20 21">
    <name type="scientific">Parahaliea maris</name>
    <dbReference type="NCBI Taxonomy" id="2716870"/>
    <lineage>
        <taxon>Bacteria</taxon>
        <taxon>Pseudomonadati</taxon>
        <taxon>Pseudomonadota</taxon>
        <taxon>Gammaproteobacteria</taxon>
        <taxon>Cellvibrionales</taxon>
        <taxon>Halieaceae</taxon>
        <taxon>Parahaliea</taxon>
    </lineage>
</organism>
<keyword evidence="5" id="KW-0997">Cell inner membrane</keyword>
<dbReference type="InterPro" id="IPR024932">
    <property type="entry name" value="ApbE"/>
</dbReference>
<keyword evidence="4" id="KW-1003">Cell membrane</keyword>
<keyword evidence="11 18" id="KW-0460">Magnesium</keyword>
<evidence type="ECO:0000256" key="14">
    <source>
        <dbReference type="ARBA" id="ARBA00023288"/>
    </source>
</evidence>
<dbReference type="RefSeq" id="WP_148068994.1">
    <property type="nucleotide sequence ID" value="NZ_VRZA01000004.1"/>
</dbReference>
<dbReference type="SUPFAM" id="SSF143631">
    <property type="entry name" value="ApbE-like"/>
    <property type="match status" value="1"/>
</dbReference>
<dbReference type="PIRSF" id="PIRSF006268">
    <property type="entry name" value="ApbE"/>
    <property type="match status" value="1"/>
</dbReference>
<dbReference type="EC" id="2.7.1.180" evidence="2 18"/>
<protein>
    <recommendedName>
        <fullName evidence="3 18">FAD:protein FMN transferase</fullName>
        <ecNumber evidence="2 18">2.7.1.180</ecNumber>
    </recommendedName>
    <alternativeName>
        <fullName evidence="15 18">Flavin transferase</fullName>
    </alternativeName>
</protein>
<feature type="binding site" evidence="19">
    <location>
        <position position="304"/>
    </location>
    <ligand>
        <name>Mg(2+)</name>
        <dbReference type="ChEBI" id="CHEBI:18420"/>
    </ligand>
</feature>
<dbReference type="PANTHER" id="PTHR30040">
    <property type="entry name" value="THIAMINE BIOSYNTHESIS LIPOPROTEIN APBE"/>
    <property type="match status" value="1"/>
</dbReference>
<evidence type="ECO:0000256" key="16">
    <source>
        <dbReference type="ARBA" id="ARBA00048540"/>
    </source>
</evidence>
<dbReference type="InterPro" id="IPR003374">
    <property type="entry name" value="ApbE-like_sf"/>
</dbReference>
<feature type="binding site" evidence="19">
    <location>
        <position position="300"/>
    </location>
    <ligand>
        <name>Mg(2+)</name>
        <dbReference type="ChEBI" id="CHEBI:18420"/>
    </ligand>
</feature>
<evidence type="ECO:0000256" key="11">
    <source>
        <dbReference type="ARBA" id="ARBA00022842"/>
    </source>
</evidence>
<evidence type="ECO:0000256" key="18">
    <source>
        <dbReference type="PIRNR" id="PIRNR006268"/>
    </source>
</evidence>
<feature type="binding site" evidence="19">
    <location>
        <position position="186"/>
    </location>
    <ligand>
        <name>Mg(2+)</name>
        <dbReference type="ChEBI" id="CHEBI:18420"/>
    </ligand>
</feature>
<keyword evidence="9" id="KW-0732">Signal</keyword>
<evidence type="ECO:0000256" key="1">
    <source>
        <dbReference type="ARBA" id="ARBA00008282"/>
    </source>
</evidence>
<reference evidence="20 21" key="1">
    <citation type="submission" date="2019-08" db="EMBL/GenBank/DDBJ databases">
        <title>Parahaliea maris sp. nov., isolated from the surface seawater.</title>
        <authorList>
            <person name="Liu Y."/>
        </authorList>
    </citation>
    <scope>NUCLEOTIDE SEQUENCE [LARGE SCALE GENOMIC DNA]</scope>
    <source>
        <strain evidence="20 21">HSLHS9</strain>
    </source>
</reference>
<gene>
    <name evidence="20" type="ORF">FV139_13640</name>
</gene>
<sequence length="358" mass="38600">MTAVAPHNKSHSKGWLFCILLPLFLLLGACGEPGADAIKLSGHTMGTTWNVTYTDSGALQDPEAMQAGLQAQLDEVNASMSTYRDDAEINVVNRAAVNEWVGVSGAFLTVLEAALAVGEQSEGAYDVTVGPLVNLWGFGPRTRETQIPSEEAVQSALASVGQRYLEVDADQRRVRKLRDVKLDFSSVAKGYGVDRLARYLETQQVHDFLVEVGGEMRLSGRSPRGDDWRVAIEKPTAGARVPAVGLALTDVAVATSGDYRNYFEFNGKRFSHSIDPRTGYPVVHDLVSVTVLAPSSMLADAWSTALEVLGAEDALRVASEQGLAVYFIRRQGEELVATHTAAFAPYLAASEAVKEQAQ</sequence>
<keyword evidence="6 18" id="KW-0285">Flavoprotein</keyword>
<comment type="caution">
    <text evidence="20">The sequence shown here is derived from an EMBL/GenBank/DDBJ whole genome shotgun (WGS) entry which is preliminary data.</text>
</comment>
<evidence type="ECO:0000256" key="7">
    <source>
        <dbReference type="ARBA" id="ARBA00022679"/>
    </source>
</evidence>
<dbReference type="Proteomes" id="UP000321039">
    <property type="component" value="Unassembled WGS sequence"/>
</dbReference>
<evidence type="ECO:0000256" key="3">
    <source>
        <dbReference type="ARBA" id="ARBA00016337"/>
    </source>
</evidence>